<proteinExistence type="inferred from homology"/>
<dbReference type="GO" id="GO:0005829">
    <property type="term" value="C:cytosol"/>
    <property type="evidence" value="ECO:0007669"/>
    <property type="project" value="TreeGrafter"/>
</dbReference>
<dbReference type="EMBL" id="UGWZ01000001">
    <property type="protein sequence ID" value="SUG13618.1"/>
    <property type="molecule type" value="Genomic_DNA"/>
</dbReference>
<dbReference type="PANTHER" id="PTHR38761">
    <property type="entry name" value="GLUTAMATE--CYSTEINE LIGASE"/>
    <property type="match status" value="1"/>
</dbReference>
<comment type="pathway">
    <text evidence="1 11">Sulfur metabolism; glutathione biosynthesis; glutathione from L-cysteine and L-glutamate: step 1/2.</text>
</comment>
<dbReference type="EC" id="6.3.2.2" evidence="3 11"/>
<evidence type="ECO:0000256" key="8">
    <source>
        <dbReference type="ARBA" id="ARBA00022840"/>
    </source>
</evidence>
<evidence type="ECO:0000256" key="10">
    <source>
        <dbReference type="RuleBase" id="RU003544"/>
    </source>
</evidence>
<reference evidence="13 14" key="1">
    <citation type="submission" date="2018-06" db="EMBL/GenBank/DDBJ databases">
        <authorList>
            <consortium name="Pathogen Informatics"/>
            <person name="Doyle S."/>
        </authorList>
    </citation>
    <scope>NUCLEOTIDE SEQUENCE [LARGE SCALE GENOMIC DNA]</scope>
    <source>
        <strain evidence="13 14">NCTC7295</strain>
    </source>
</reference>
<evidence type="ECO:0000256" key="1">
    <source>
        <dbReference type="ARBA" id="ARBA00005006"/>
    </source>
</evidence>
<evidence type="ECO:0000256" key="9">
    <source>
        <dbReference type="ARBA" id="ARBA00048819"/>
    </source>
</evidence>
<gene>
    <name evidence="13" type="primary">gshA_1</name>
    <name evidence="13" type="ORF">NCTC7295_01204</name>
</gene>
<evidence type="ECO:0000256" key="6">
    <source>
        <dbReference type="ARBA" id="ARBA00022684"/>
    </source>
</evidence>
<dbReference type="AlphaFoldDB" id="A0A379S2Q3"/>
<keyword evidence="7" id="KW-0547">Nucleotide-binding</keyword>
<dbReference type="Proteomes" id="UP000254124">
    <property type="component" value="Unassembled WGS sequence"/>
</dbReference>
<accession>A0A379S2Q3</accession>
<dbReference type="Gene3D" id="3.30.590.20">
    <property type="match status" value="1"/>
</dbReference>
<protein>
    <recommendedName>
        <fullName evidence="4 11">Glutamate--cysteine ligase</fullName>
        <ecNumber evidence="3 11">6.3.2.2</ecNumber>
    </recommendedName>
</protein>
<dbReference type="GO" id="GO:0004357">
    <property type="term" value="F:glutamate-cysteine ligase activity"/>
    <property type="evidence" value="ECO:0007669"/>
    <property type="project" value="UniProtKB-EC"/>
</dbReference>
<dbReference type="GO" id="GO:0006750">
    <property type="term" value="P:glutathione biosynthetic process"/>
    <property type="evidence" value="ECO:0007669"/>
    <property type="project" value="UniProtKB-UniPathway"/>
</dbReference>
<evidence type="ECO:0000313" key="14">
    <source>
        <dbReference type="Proteomes" id="UP000254124"/>
    </source>
</evidence>
<comment type="similarity">
    <text evidence="2">Belongs to the glutamate--cysteine ligase type 1 family. Type 1 subfamily.</text>
</comment>
<evidence type="ECO:0000256" key="2">
    <source>
        <dbReference type="ARBA" id="ARBA00008772"/>
    </source>
</evidence>
<evidence type="ECO:0000256" key="5">
    <source>
        <dbReference type="ARBA" id="ARBA00022598"/>
    </source>
</evidence>
<comment type="catalytic activity">
    <reaction evidence="9 11">
        <text>L-cysteine + L-glutamate + ATP = gamma-L-glutamyl-L-cysteine + ADP + phosphate + H(+)</text>
        <dbReference type="Rhea" id="RHEA:13285"/>
        <dbReference type="ChEBI" id="CHEBI:15378"/>
        <dbReference type="ChEBI" id="CHEBI:29985"/>
        <dbReference type="ChEBI" id="CHEBI:30616"/>
        <dbReference type="ChEBI" id="CHEBI:35235"/>
        <dbReference type="ChEBI" id="CHEBI:43474"/>
        <dbReference type="ChEBI" id="CHEBI:58173"/>
        <dbReference type="ChEBI" id="CHEBI:456216"/>
        <dbReference type="EC" id="6.3.2.2"/>
    </reaction>
</comment>
<evidence type="ECO:0000259" key="12">
    <source>
        <dbReference type="Pfam" id="PF04262"/>
    </source>
</evidence>
<keyword evidence="6 10" id="KW-0317">Glutathione biosynthesis</keyword>
<evidence type="ECO:0000256" key="11">
    <source>
        <dbReference type="RuleBase" id="RU004391"/>
    </source>
</evidence>
<evidence type="ECO:0000256" key="4">
    <source>
        <dbReference type="ARBA" id="ARBA00014618"/>
    </source>
</evidence>
<dbReference type="GO" id="GO:0046872">
    <property type="term" value="F:metal ion binding"/>
    <property type="evidence" value="ECO:0007669"/>
    <property type="project" value="TreeGrafter"/>
</dbReference>
<keyword evidence="5 10" id="KW-0436">Ligase</keyword>
<dbReference type="SUPFAM" id="SSF55931">
    <property type="entry name" value="Glutamine synthetase/guanido kinase"/>
    <property type="match status" value="1"/>
</dbReference>
<dbReference type="InterPro" id="IPR014746">
    <property type="entry name" value="Gln_synth/guanido_kin_cat_dom"/>
</dbReference>
<dbReference type="InterPro" id="IPR007370">
    <property type="entry name" value="Glu_cys_ligase"/>
</dbReference>
<evidence type="ECO:0000256" key="7">
    <source>
        <dbReference type="ARBA" id="ARBA00022741"/>
    </source>
</evidence>
<evidence type="ECO:0000256" key="3">
    <source>
        <dbReference type="ARBA" id="ARBA00012220"/>
    </source>
</evidence>
<dbReference type="Pfam" id="PF04262">
    <property type="entry name" value="Glu_cys_ligase"/>
    <property type="match status" value="1"/>
</dbReference>
<name>A0A379S2Q3_SALER</name>
<dbReference type="GO" id="GO:0005524">
    <property type="term" value="F:ATP binding"/>
    <property type="evidence" value="ECO:0007669"/>
    <property type="project" value="UniProtKB-KW"/>
</dbReference>
<sequence length="56" mass="6620">MLTFMRDLHRYTARKLGDERMWPLSMPCYIAEGQDIELAQYGTSNTGRFKTLYREG</sequence>
<feature type="domain" description="Glutamate--cysteine ligase" evidence="12">
    <location>
        <begin position="2"/>
        <end position="56"/>
    </location>
</feature>
<keyword evidence="8" id="KW-0067">ATP-binding</keyword>
<organism evidence="13 14">
    <name type="scientific">Salmonella enterica subsp. arizonae</name>
    <dbReference type="NCBI Taxonomy" id="59203"/>
    <lineage>
        <taxon>Bacteria</taxon>
        <taxon>Pseudomonadati</taxon>
        <taxon>Pseudomonadota</taxon>
        <taxon>Gammaproteobacteria</taxon>
        <taxon>Enterobacterales</taxon>
        <taxon>Enterobacteriaceae</taxon>
        <taxon>Salmonella</taxon>
    </lineage>
</organism>
<dbReference type="InterPro" id="IPR006334">
    <property type="entry name" value="Glut_cys_ligase"/>
</dbReference>
<evidence type="ECO:0000313" key="13">
    <source>
        <dbReference type="EMBL" id="SUG13618.1"/>
    </source>
</evidence>
<dbReference type="UniPathway" id="UPA00142">
    <property type="reaction ID" value="UER00209"/>
</dbReference>
<dbReference type="PANTHER" id="PTHR38761:SF1">
    <property type="entry name" value="GLUTAMATE--CYSTEINE LIGASE"/>
    <property type="match status" value="1"/>
</dbReference>